<sequence length="86" mass="10369">MAYTMELEAEVQKLKELNQELERKQAEIMEIQMNEVISFVNCEAKLFYIWHIYYLGVLSDLLKLRKRYRHYSAYNHSITLSPYECG</sequence>
<keyword evidence="1" id="KW-0175">Coiled coil</keyword>
<gene>
    <name evidence="2" type="ORF">PVAP13_2KG350500</name>
</gene>
<organism evidence="2 3">
    <name type="scientific">Panicum virgatum</name>
    <name type="common">Blackwell switchgrass</name>
    <dbReference type="NCBI Taxonomy" id="38727"/>
    <lineage>
        <taxon>Eukaryota</taxon>
        <taxon>Viridiplantae</taxon>
        <taxon>Streptophyta</taxon>
        <taxon>Embryophyta</taxon>
        <taxon>Tracheophyta</taxon>
        <taxon>Spermatophyta</taxon>
        <taxon>Magnoliopsida</taxon>
        <taxon>Liliopsida</taxon>
        <taxon>Poales</taxon>
        <taxon>Poaceae</taxon>
        <taxon>PACMAD clade</taxon>
        <taxon>Panicoideae</taxon>
        <taxon>Panicodae</taxon>
        <taxon>Paniceae</taxon>
        <taxon>Panicinae</taxon>
        <taxon>Panicum</taxon>
        <taxon>Panicum sect. Hiantes</taxon>
    </lineage>
</organism>
<feature type="coiled-coil region" evidence="1">
    <location>
        <begin position="4"/>
        <end position="34"/>
    </location>
</feature>
<proteinExistence type="predicted"/>
<dbReference type="AlphaFoldDB" id="A0A8T0W9I5"/>
<reference evidence="2" key="1">
    <citation type="submission" date="2020-05" db="EMBL/GenBank/DDBJ databases">
        <title>WGS assembly of Panicum virgatum.</title>
        <authorList>
            <person name="Lovell J.T."/>
            <person name="Jenkins J."/>
            <person name="Shu S."/>
            <person name="Juenger T.E."/>
            <person name="Schmutz J."/>
        </authorList>
    </citation>
    <scope>NUCLEOTIDE SEQUENCE</scope>
    <source>
        <strain evidence="2">AP13</strain>
    </source>
</reference>
<comment type="caution">
    <text evidence="2">The sequence shown here is derived from an EMBL/GenBank/DDBJ whole genome shotgun (WGS) entry which is preliminary data.</text>
</comment>
<evidence type="ECO:0000313" key="2">
    <source>
        <dbReference type="EMBL" id="KAG2643838.1"/>
    </source>
</evidence>
<dbReference type="Proteomes" id="UP000823388">
    <property type="component" value="Chromosome 2K"/>
</dbReference>
<protein>
    <submittedName>
        <fullName evidence="2">Uncharacterized protein</fullName>
    </submittedName>
</protein>
<dbReference type="EMBL" id="CM029039">
    <property type="protein sequence ID" value="KAG2643838.1"/>
    <property type="molecule type" value="Genomic_DNA"/>
</dbReference>
<evidence type="ECO:0000313" key="3">
    <source>
        <dbReference type="Proteomes" id="UP000823388"/>
    </source>
</evidence>
<accession>A0A8T0W9I5</accession>
<evidence type="ECO:0000256" key="1">
    <source>
        <dbReference type="SAM" id="Coils"/>
    </source>
</evidence>
<keyword evidence="3" id="KW-1185">Reference proteome</keyword>
<name>A0A8T0W9I5_PANVG</name>